<dbReference type="InterPro" id="IPR055923">
    <property type="entry name" value="DUF7500"/>
</dbReference>
<evidence type="ECO:0000313" key="1">
    <source>
        <dbReference type="EMBL" id="SFL11124.1"/>
    </source>
</evidence>
<gene>
    <name evidence="1" type="ORF">SAMN04487950_2518</name>
</gene>
<dbReference type="Proteomes" id="UP000199607">
    <property type="component" value="Unassembled WGS sequence"/>
</dbReference>
<accession>A0A1I4EZP2</accession>
<dbReference type="RefSeq" id="WP_089869782.1">
    <property type="nucleotide sequence ID" value="NZ_FOTC01000002.1"/>
</dbReference>
<organism evidence="1 2">
    <name type="scientific">Halogranum rubrum</name>
    <dbReference type="NCBI Taxonomy" id="553466"/>
    <lineage>
        <taxon>Archaea</taxon>
        <taxon>Methanobacteriati</taxon>
        <taxon>Methanobacteriota</taxon>
        <taxon>Stenosarchaea group</taxon>
        <taxon>Halobacteria</taxon>
        <taxon>Halobacteriales</taxon>
        <taxon>Haloferacaceae</taxon>
    </lineage>
</organism>
<reference evidence="2" key="1">
    <citation type="submission" date="2016-10" db="EMBL/GenBank/DDBJ databases">
        <authorList>
            <person name="Varghese N."/>
            <person name="Submissions S."/>
        </authorList>
    </citation>
    <scope>NUCLEOTIDE SEQUENCE [LARGE SCALE GENOMIC DNA]</scope>
    <source>
        <strain evidence="2">CGMCC 1.7738</strain>
    </source>
</reference>
<keyword evidence="2" id="KW-1185">Reference proteome</keyword>
<dbReference type="AlphaFoldDB" id="A0A1I4EZP2"/>
<evidence type="ECO:0000313" key="2">
    <source>
        <dbReference type="Proteomes" id="UP000199607"/>
    </source>
</evidence>
<sequence length="122" mass="13857">MTTKDYVTPDELDYRNSERVTLLDNGRFIVHTGDGEVPADLSFNPEPTPVRTVIDELADDVAPYAIDITAKTDYGVDRHRVADVDLQRVFVDMLRWYATRVEPTMDPAEVIDVLLRGTEFGR</sequence>
<dbReference type="EMBL" id="FOTC01000002">
    <property type="protein sequence ID" value="SFL11124.1"/>
    <property type="molecule type" value="Genomic_DNA"/>
</dbReference>
<name>A0A1I4EZP2_9EURY</name>
<proteinExistence type="predicted"/>
<dbReference type="Pfam" id="PF24332">
    <property type="entry name" value="DUF7500"/>
    <property type="match status" value="1"/>
</dbReference>
<protein>
    <submittedName>
        <fullName evidence="1">Uncharacterized protein</fullName>
    </submittedName>
</protein>